<name>A0A840J0P2_9PSEU</name>
<dbReference type="RefSeq" id="WP_184781564.1">
    <property type="nucleotide sequence ID" value="NZ_JACHMG010000001.1"/>
</dbReference>
<comment type="caution">
    <text evidence="1">The sequence shown here is derived from an EMBL/GenBank/DDBJ whole genome shotgun (WGS) entry which is preliminary data.</text>
</comment>
<evidence type="ECO:0000313" key="2">
    <source>
        <dbReference type="Proteomes" id="UP000581769"/>
    </source>
</evidence>
<organism evidence="1 2">
    <name type="scientific">Amycolatopsis jiangsuensis</name>
    <dbReference type="NCBI Taxonomy" id="1181879"/>
    <lineage>
        <taxon>Bacteria</taxon>
        <taxon>Bacillati</taxon>
        <taxon>Actinomycetota</taxon>
        <taxon>Actinomycetes</taxon>
        <taxon>Pseudonocardiales</taxon>
        <taxon>Pseudonocardiaceae</taxon>
        <taxon>Amycolatopsis</taxon>
    </lineage>
</organism>
<dbReference type="Proteomes" id="UP000581769">
    <property type="component" value="Unassembled WGS sequence"/>
</dbReference>
<reference evidence="1 2" key="1">
    <citation type="submission" date="2020-08" db="EMBL/GenBank/DDBJ databases">
        <title>Sequencing the genomes of 1000 actinobacteria strains.</title>
        <authorList>
            <person name="Klenk H.-P."/>
        </authorList>
    </citation>
    <scope>NUCLEOTIDE SEQUENCE [LARGE SCALE GENOMIC DNA]</scope>
    <source>
        <strain evidence="1 2">DSM 45859</strain>
    </source>
</reference>
<keyword evidence="2" id="KW-1185">Reference proteome</keyword>
<dbReference type="EMBL" id="JACHMG010000001">
    <property type="protein sequence ID" value="MBB4686754.1"/>
    <property type="molecule type" value="Genomic_DNA"/>
</dbReference>
<proteinExistence type="predicted"/>
<protein>
    <submittedName>
        <fullName evidence="1">Uncharacterized protein</fullName>
    </submittedName>
</protein>
<gene>
    <name evidence="1" type="ORF">BJY18_004239</name>
</gene>
<accession>A0A840J0P2</accession>
<sequence length="266" mass="29250">MATAARRWMRLAVLGVVAILAVWIVKSLQPVTYRDVLADHADRIQAIKQELTHIADTLPPPRATSSTCRHLPDLRFFGVRETPQTEENNTAFMMETHLRHPETAPPSGYAKAPQPTYRRGNFDLAVGPPDSSLREVLRLTGPAPDVNLDANAGDRYPQAVDTALNVDYLVVTRELNDAPDRHPEDKMNGSAHQHVDLESLLLRVATGEVICAITTSSPVGTPQGWTRKYPNGIRETEWDFSSIGVSARKDLGVRLAEIAGHAVELG</sequence>
<evidence type="ECO:0000313" key="1">
    <source>
        <dbReference type="EMBL" id="MBB4686754.1"/>
    </source>
</evidence>
<dbReference type="AlphaFoldDB" id="A0A840J0P2"/>